<sequence>MSKNLKKVVSLACTTILATSLFVGCGSKTNTAGDNKKEGAKTEKKVELAFWEQDNAEGQKAMDKVIAKFTQENPNIKINRSHYETEDLRKNYTNAAMSGKGPEIVFGPNDNLGVFVTAGLIQPIDKFLGEDFMKEFDSKALAAAKYQGAQYMLPDRNGNELLLIYNKKFVSEAPKTWEELEQVGKKIQKDGKAQYVVAFNEVEPFFTVPFLKAFGGEVFDDTNAESPKPTLNTEAIKQWSQFLNRIHEEKVIPKEADYDVALNLFKEGKAPFLINGPWCFGDLDKANIEYGILPIPSINGKDCAAYSAVKGYTVSKEINDEKKEAVKKFIMFMNNKENQLVMVDGHKQLPTNLEAIKDPKITDDPMIAQQKPVLDKCIPMPIIPQMRAIWDAMKPAQQEILAGKIKPEDVPAKMQKKAEEGIKALGF</sequence>
<keyword evidence="4" id="KW-0732">Signal</keyword>
<keyword evidence="7" id="KW-1185">Reference proteome</keyword>
<dbReference type="CDD" id="cd13586">
    <property type="entry name" value="PBP2_Maltose_binding_like"/>
    <property type="match status" value="1"/>
</dbReference>
<dbReference type="Proteomes" id="UP001078443">
    <property type="component" value="Unassembled WGS sequence"/>
</dbReference>
<evidence type="ECO:0000256" key="1">
    <source>
        <dbReference type="ARBA" id="ARBA00008520"/>
    </source>
</evidence>
<keyword evidence="2 5" id="KW-0813">Transport</keyword>
<evidence type="ECO:0000256" key="5">
    <source>
        <dbReference type="RuleBase" id="RU365005"/>
    </source>
</evidence>
<evidence type="ECO:0000313" key="7">
    <source>
        <dbReference type="Proteomes" id="UP001078443"/>
    </source>
</evidence>
<dbReference type="RefSeq" id="WP_268041193.1">
    <property type="nucleotide sequence ID" value="NZ_JAPQER010000004.1"/>
</dbReference>
<keyword evidence="3 5" id="KW-0762">Sugar transport</keyword>
<dbReference type="SUPFAM" id="SSF53850">
    <property type="entry name" value="Periplasmic binding protein-like II"/>
    <property type="match status" value="1"/>
</dbReference>
<dbReference type="PANTHER" id="PTHR30061">
    <property type="entry name" value="MALTOSE-BINDING PERIPLASMIC PROTEIN"/>
    <property type="match status" value="1"/>
</dbReference>
<dbReference type="PRINTS" id="PR00181">
    <property type="entry name" value="MALTOSEBP"/>
</dbReference>
<evidence type="ECO:0000256" key="4">
    <source>
        <dbReference type="ARBA" id="ARBA00022729"/>
    </source>
</evidence>
<keyword evidence="5" id="KW-0449">Lipoprotein</keyword>
<evidence type="ECO:0000256" key="2">
    <source>
        <dbReference type="ARBA" id="ARBA00022448"/>
    </source>
</evidence>
<proteinExistence type="inferred from homology"/>
<accession>A0ABT4D3U8</accession>
<comment type="similarity">
    <text evidence="1 5">Belongs to the bacterial solute-binding protein 1 family.</text>
</comment>
<keyword evidence="5" id="KW-1003">Cell membrane</keyword>
<evidence type="ECO:0000313" key="6">
    <source>
        <dbReference type="EMBL" id="MCY6484870.1"/>
    </source>
</evidence>
<dbReference type="InterPro" id="IPR006060">
    <property type="entry name" value="Maltose/Cyclodextrin-bd"/>
</dbReference>
<dbReference type="PROSITE" id="PS51257">
    <property type="entry name" value="PROKAR_LIPOPROTEIN"/>
    <property type="match status" value="1"/>
</dbReference>
<comment type="subcellular location">
    <subcellularLocation>
        <location evidence="5">Cell membrane</location>
        <topology evidence="5">Lipid-anchor</topology>
    </subcellularLocation>
</comment>
<dbReference type="InterPro" id="IPR006059">
    <property type="entry name" value="SBP"/>
</dbReference>
<protein>
    <recommendedName>
        <fullName evidence="5">Maltodextrin-binding protein</fullName>
    </recommendedName>
</protein>
<gene>
    <name evidence="6" type="ORF">OW763_11005</name>
</gene>
<organism evidence="6 7">
    <name type="scientific">Clostridium aestuarii</name>
    <dbReference type="NCBI Taxonomy" id="338193"/>
    <lineage>
        <taxon>Bacteria</taxon>
        <taxon>Bacillati</taxon>
        <taxon>Bacillota</taxon>
        <taxon>Clostridia</taxon>
        <taxon>Eubacteriales</taxon>
        <taxon>Clostridiaceae</taxon>
        <taxon>Clostridium</taxon>
    </lineage>
</organism>
<reference evidence="6" key="1">
    <citation type="submission" date="2022-12" db="EMBL/GenBank/DDBJ databases">
        <authorList>
            <person name="Wang J."/>
        </authorList>
    </citation>
    <scope>NUCLEOTIDE SEQUENCE</scope>
    <source>
        <strain evidence="6">HY-45-18</strain>
    </source>
</reference>
<dbReference type="PANTHER" id="PTHR30061:SF50">
    <property type="entry name" value="MALTOSE_MALTODEXTRIN-BINDING PERIPLASMIC PROTEIN"/>
    <property type="match status" value="1"/>
</dbReference>
<dbReference type="Pfam" id="PF13416">
    <property type="entry name" value="SBP_bac_8"/>
    <property type="match status" value="1"/>
</dbReference>
<dbReference type="Gene3D" id="3.40.190.10">
    <property type="entry name" value="Periplasmic binding protein-like II"/>
    <property type="match status" value="2"/>
</dbReference>
<evidence type="ECO:0000256" key="3">
    <source>
        <dbReference type="ARBA" id="ARBA00022597"/>
    </source>
</evidence>
<name>A0ABT4D3U8_9CLOT</name>
<dbReference type="EMBL" id="JAPQER010000004">
    <property type="protein sequence ID" value="MCY6484870.1"/>
    <property type="molecule type" value="Genomic_DNA"/>
</dbReference>
<comment type="caution">
    <text evidence="6">The sequence shown here is derived from an EMBL/GenBank/DDBJ whole genome shotgun (WGS) entry which is preliminary data.</text>
</comment>
<keyword evidence="5" id="KW-0472">Membrane</keyword>